<name>A0A0E0CZG2_9ORYZ</name>
<feature type="region of interest" description="Disordered" evidence="1">
    <location>
        <begin position="1"/>
        <end position="22"/>
    </location>
</feature>
<dbReference type="EnsemblPlants" id="OMERI03G13240.1">
    <property type="protein sequence ID" value="OMERI03G13240.1"/>
    <property type="gene ID" value="OMERI03G13240"/>
</dbReference>
<dbReference type="Proteomes" id="UP000008021">
    <property type="component" value="Chromosome 3"/>
</dbReference>
<sequence length="277" mass="29150">MGTSHCNPILLSEEHNDDSNHQECRGKRGAHILLFLTGPSSLALVLSSCFLIFPVAVLGSGPNTTDLGTQYPGILSLQNRMMSPATAASSELSAPSLSVTNAHGDSPHCSSALATTDASSTAGCAYSAFSTSRLLMFSPPEMMMSFIRSFTSMYPSGCFTPRSPEWYHPPANASAFALGFFSAPYLTPCRQCSRDRSSSGSLSHSGFHAHTVDGPYVSDSPYVWVTRKPRTDSAASSDGVGAAPATMMLTTCGSGRKVSLAGALMRLLKTTGAAHIH</sequence>
<keyword evidence="2" id="KW-0472">Membrane</keyword>
<reference evidence="3" key="2">
    <citation type="submission" date="2018-05" db="EMBL/GenBank/DDBJ databases">
        <title>OmerRS3 (Oryza meridionalis Reference Sequence Version 3).</title>
        <authorList>
            <person name="Zhang J."/>
            <person name="Kudrna D."/>
            <person name="Lee S."/>
            <person name="Talag J."/>
            <person name="Welchert J."/>
            <person name="Wing R.A."/>
        </authorList>
    </citation>
    <scope>NUCLEOTIDE SEQUENCE [LARGE SCALE GENOMIC DNA]</scope>
    <source>
        <strain evidence="3">cv. OR44</strain>
    </source>
</reference>
<feature type="transmembrane region" description="Helical" evidence="2">
    <location>
        <begin position="32"/>
        <end position="57"/>
    </location>
</feature>
<evidence type="ECO:0000313" key="3">
    <source>
        <dbReference type="EnsemblPlants" id="OMERI03G13240.1"/>
    </source>
</evidence>
<dbReference type="HOGENOM" id="CLU_1006048_0_0_1"/>
<reference evidence="3" key="1">
    <citation type="submission" date="2015-04" db="UniProtKB">
        <authorList>
            <consortium name="EnsemblPlants"/>
        </authorList>
    </citation>
    <scope>IDENTIFICATION</scope>
</reference>
<keyword evidence="2" id="KW-0812">Transmembrane</keyword>
<feature type="compositionally biased region" description="Basic and acidic residues" evidence="1">
    <location>
        <begin position="12"/>
        <end position="22"/>
    </location>
</feature>
<protein>
    <submittedName>
        <fullName evidence="3">Uncharacterized protein</fullName>
    </submittedName>
</protein>
<organism evidence="3">
    <name type="scientific">Oryza meridionalis</name>
    <dbReference type="NCBI Taxonomy" id="40149"/>
    <lineage>
        <taxon>Eukaryota</taxon>
        <taxon>Viridiplantae</taxon>
        <taxon>Streptophyta</taxon>
        <taxon>Embryophyta</taxon>
        <taxon>Tracheophyta</taxon>
        <taxon>Spermatophyta</taxon>
        <taxon>Magnoliopsida</taxon>
        <taxon>Liliopsida</taxon>
        <taxon>Poales</taxon>
        <taxon>Poaceae</taxon>
        <taxon>BOP clade</taxon>
        <taxon>Oryzoideae</taxon>
        <taxon>Oryzeae</taxon>
        <taxon>Oryzinae</taxon>
        <taxon>Oryza</taxon>
    </lineage>
</organism>
<accession>A0A0E0CZG2</accession>
<evidence type="ECO:0000313" key="4">
    <source>
        <dbReference type="Proteomes" id="UP000008021"/>
    </source>
</evidence>
<dbReference type="AlphaFoldDB" id="A0A0E0CZG2"/>
<keyword evidence="2" id="KW-1133">Transmembrane helix</keyword>
<keyword evidence="4" id="KW-1185">Reference proteome</keyword>
<evidence type="ECO:0000256" key="2">
    <source>
        <dbReference type="SAM" id="Phobius"/>
    </source>
</evidence>
<proteinExistence type="predicted"/>
<evidence type="ECO:0000256" key="1">
    <source>
        <dbReference type="SAM" id="MobiDB-lite"/>
    </source>
</evidence>
<dbReference type="Gramene" id="OMERI03G13240.1">
    <property type="protein sequence ID" value="OMERI03G13240.1"/>
    <property type="gene ID" value="OMERI03G13240"/>
</dbReference>